<reference evidence="8 9" key="1">
    <citation type="journal article" date="2018" name="Science">
        <title>The opium poppy genome and morphinan production.</title>
        <authorList>
            <person name="Guo L."/>
            <person name="Winzer T."/>
            <person name="Yang X."/>
            <person name="Li Y."/>
            <person name="Ning Z."/>
            <person name="He Z."/>
            <person name="Teodor R."/>
            <person name="Lu Y."/>
            <person name="Bowser T.A."/>
            <person name="Graham I.A."/>
            <person name="Ye K."/>
        </authorList>
    </citation>
    <scope>NUCLEOTIDE SEQUENCE [LARGE SCALE GENOMIC DNA]</scope>
    <source>
        <strain evidence="9">cv. HN1</strain>
        <tissue evidence="8">Leaves</tissue>
    </source>
</reference>
<keyword evidence="3" id="KW-0328">Glycosyltransferase</keyword>
<dbReference type="InterPro" id="IPR040911">
    <property type="entry name" value="Exostosin_GT47"/>
</dbReference>
<dbReference type="AlphaFoldDB" id="A0A4Y7KTE3"/>
<dbReference type="EMBL" id="CM010723">
    <property type="protein sequence ID" value="RZC76624.1"/>
    <property type="molecule type" value="Genomic_DNA"/>
</dbReference>
<evidence type="ECO:0000313" key="8">
    <source>
        <dbReference type="EMBL" id="RZC76624.1"/>
    </source>
</evidence>
<gene>
    <name evidence="8" type="ORF">C5167_001170</name>
</gene>
<dbReference type="OrthoDB" id="1924787at2759"/>
<protein>
    <recommendedName>
        <fullName evidence="7">Exostosin GT47 domain-containing protein</fullName>
    </recommendedName>
</protein>
<evidence type="ECO:0000256" key="1">
    <source>
        <dbReference type="ARBA" id="ARBA00004323"/>
    </source>
</evidence>
<evidence type="ECO:0000259" key="7">
    <source>
        <dbReference type="Pfam" id="PF03016"/>
    </source>
</evidence>
<name>A0A4Y7KTE3_PAPSO</name>
<evidence type="ECO:0000256" key="5">
    <source>
        <dbReference type="ARBA" id="ARBA00023034"/>
    </source>
</evidence>
<keyword evidence="6" id="KW-0732">Signal</keyword>
<keyword evidence="9" id="KW-1185">Reference proteome</keyword>
<evidence type="ECO:0000256" key="2">
    <source>
        <dbReference type="ARBA" id="ARBA00010271"/>
    </source>
</evidence>
<feature type="domain" description="Exostosin GT47" evidence="7">
    <location>
        <begin position="118"/>
        <end position="404"/>
    </location>
</feature>
<comment type="similarity">
    <text evidence="2">Belongs to the glycosyltransferase 47 family.</text>
</comment>
<proteinExistence type="inferred from homology"/>
<keyword evidence="4" id="KW-0812">Transmembrane</keyword>
<keyword evidence="5" id="KW-0333">Golgi apparatus</keyword>
<dbReference type="OMA" id="PSIPWAW"/>
<keyword evidence="4" id="KW-0735">Signal-anchor</keyword>
<dbReference type="Pfam" id="PF03016">
    <property type="entry name" value="Exostosin_GT47"/>
    <property type="match status" value="1"/>
</dbReference>
<evidence type="ECO:0000256" key="4">
    <source>
        <dbReference type="ARBA" id="ARBA00022968"/>
    </source>
</evidence>
<dbReference type="Proteomes" id="UP000316621">
    <property type="component" value="Chromosome 9"/>
</dbReference>
<evidence type="ECO:0000313" key="9">
    <source>
        <dbReference type="Proteomes" id="UP000316621"/>
    </source>
</evidence>
<organism evidence="8 9">
    <name type="scientific">Papaver somniferum</name>
    <name type="common">Opium poppy</name>
    <dbReference type="NCBI Taxonomy" id="3469"/>
    <lineage>
        <taxon>Eukaryota</taxon>
        <taxon>Viridiplantae</taxon>
        <taxon>Streptophyta</taxon>
        <taxon>Embryophyta</taxon>
        <taxon>Tracheophyta</taxon>
        <taxon>Spermatophyta</taxon>
        <taxon>Magnoliopsida</taxon>
        <taxon>Ranunculales</taxon>
        <taxon>Papaveraceae</taxon>
        <taxon>Papaveroideae</taxon>
        <taxon>Papaver</taxon>
    </lineage>
</organism>
<dbReference type="InterPro" id="IPR004263">
    <property type="entry name" value="Exostosin"/>
</dbReference>
<evidence type="ECO:0000256" key="6">
    <source>
        <dbReference type="SAM" id="SignalP"/>
    </source>
</evidence>
<keyword evidence="3" id="KW-0808">Transferase</keyword>
<evidence type="ECO:0000256" key="3">
    <source>
        <dbReference type="ARBA" id="ARBA00022676"/>
    </source>
</evidence>
<comment type="subcellular location">
    <subcellularLocation>
        <location evidence="1">Golgi apparatus membrane</location>
        <topology evidence="1">Single-pass type II membrane protein</topology>
    </subcellularLocation>
</comment>
<dbReference type="PANTHER" id="PTHR11062">
    <property type="entry name" value="EXOSTOSIN HEPARAN SULFATE GLYCOSYLTRANSFERASE -RELATED"/>
    <property type="match status" value="1"/>
</dbReference>
<sequence>MAAAASLKILYLLFALFSTVFIYQSSQTYGYSNGFLPTSSPITTTGRSISSKLTNHEQNEKRKLNRIEEGLKRARYAILRAARTRNLTNSNSKEEEEFVSRGSIYLNPYAFYQSHTEMEKRLKVWTYKEGQPPLFHDGPLGYVYSTEGHFIDEMESGLSPFTTQNPDEAHLFFLPFSVVNIKRFILAPNPSIPWAWLQLFVEDYIKVVSNKYSFWNRSSGADHFMVSCHDRGPQISSAFPRELFKNLIRVLCNANTSEGFHPIRDATLPEVNLRHEELGGQPQLGNRPAANRPILAFFAGRAHGYGRSVLFKYWKDKDDEVRVYQNLPKPLNYTNLMSQSKFCLCPSGYEVASPRIVEAIYAGCVPVILSDHYVLPFSDVLNWSQFSVQIPVQRIPDIKVILKNISTTDYLKMQIRVMQVRRHFVLNRPAQRFDLLHMVLHSVWLRRLNIGLISQDVG</sequence>
<feature type="chain" id="PRO_5021240310" description="Exostosin GT47 domain-containing protein" evidence="6">
    <location>
        <begin position="31"/>
        <end position="458"/>
    </location>
</feature>
<accession>A0A4Y7KTE3</accession>
<dbReference type="Gramene" id="RZC76624">
    <property type="protein sequence ID" value="RZC76624"/>
    <property type="gene ID" value="C5167_001170"/>
</dbReference>
<dbReference type="GO" id="GO:0000139">
    <property type="term" value="C:Golgi membrane"/>
    <property type="evidence" value="ECO:0007669"/>
    <property type="project" value="UniProtKB-SubCell"/>
</dbReference>
<dbReference type="PANTHER" id="PTHR11062:SF124">
    <property type="entry name" value="XYLOGALACTURONAN BETA-1,3-XYLOSYLTRANSFERASE"/>
    <property type="match status" value="1"/>
</dbReference>
<dbReference type="GO" id="GO:0016757">
    <property type="term" value="F:glycosyltransferase activity"/>
    <property type="evidence" value="ECO:0007669"/>
    <property type="project" value="UniProtKB-KW"/>
</dbReference>
<feature type="signal peptide" evidence="6">
    <location>
        <begin position="1"/>
        <end position="30"/>
    </location>
</feature>